<evidence type="ECO:0000256" key="1">
    <source>
        <dbReference type="ARBA" id="ARBA00005091"/>
    </source>
</evidence>
<dbReference type="PROSITE" id="PS51273">
    <property type="entry name" value="GATASE_TYPE_1"/>
    <property type="match status" value="1"/>
</dbReference>
<comment type="caution">
    <text evidence="13">The sequence shown here is derived from an EMBL/GenBank/DDBJ whole genome shotgun (WGS) entry which is preliminary data.</text>
</comment>
<dbReference type="HAMAP" id="MF_00278">
    <property type="entry name" value="HisH"/>
    <property type="match status" value="1"/>
</dbReference>
<evidence type="ECO:0000256" key="10">
    <source>
        <dbReference type="HAMAP-Rule" id="MF_00278"/>
    </source>
</evidence>
<feature type="active site" description="Nucleophile" evidence="10 11">
    <location>
        <position position="81"/>
    </location>
</feature>
<dbReference type="RefSeq" id="WP_183205300.1">
    <property type="nucleotide sequence ID" value="NZ_BAAAER010000003.1"/>
</dbReference>
<dbReference type="GO" id="GO:0016829">
    <property type="term" value="F:lyase activity"/>
    <property type="evidence" value="ECO:0007669"/>
    <property type="project" value="UniProtKB-KW"/>
</dbReference>
<comment type="catalytic activity">
    <reaction evidence="9 10">
        <text>L-glutamine + H2O = L-glutamate + NH4(+)</text>
        <dbReference type="Rhea" id="RHEA:15889"/>
        <dbReference type="ChEBI" id="CHEBI:15377"/>
        <dbReference type="ChEBI" id="CHEBI:28938"/>
        <dbReference type="ChEBI" id="CHEBI:29985"/>
        <dbReference type="ChEBI" id="CHEBI:58359"/>
        <dbReference type="EC" id="3.5.1.2"/>
    </reaction>
</comment>
<evidence type="ECO:0000256" key="3">
    <source>
        <dbReference type="ARBA" id="ARBA00022605"/>
    </source>
</evidence>
<evidence type="ECO:0000256" key="8">
    <source>
        <dbReference type="ARBA" id="ARBA00047838"/>
    </source>
</evidence>
<dbReference type="UniPathway" id="UPA00031">
    <property type="reaction ID" value="UER00010"/>
</dbReference>
<gene>
    <name evidence="10" type="primary">hisH</name>
    <name evidence="13" type="ORF">GGR12_003003</name>
</gene>
<dbReference type="GO" id="GO:0005737">
    <property type="term" value="C:cytoplasm"/>
    <property type="evidence" value="ECO:0007669"/>
    <property type="project" value="UniProtKB-SubCell"/>
</dbReference>
<dbReference type="Proteomes" id="UP000529946">
    <property type="component" value="Unassembled WGS sequence"/>
</dbReference>
<dbReference type="GO" id="GO:0000107">
    <property type="term" value="F:imidazoleglycerol-phosphate synthase activity"/>
    <property type="evidence" value="ECO:0007669"/>
    <property type="project" value="UniProtKB-UniRule"/>
</dbReference>
<dbReference type="EC" id="4.3.2.10" evidence="10"/>
<evidence type="ECO:0000256" key="2">
    <source>
        <dbReference type="ARBA" id="ARBA00011152"/>
    </source>
</evidence>
<dbReference type="Pfam" id="PF00117">
    <property type="entry name" value="GATase"/>
    <property type="match status" value="1"/>
</dbReference>
<accession>A0A7W6JFA4</accession>
<evidence type="ECO:0000256" key="4">
    <source>
        <dbReference type="ARBA" id="ARBA00022801"/>
    </source>
</evidence>
<organism evidence="13 14">
    <name type="scientific">Brevundimonas lenta</name>
    <dbReference type="NCBI Taxonomy" id="424796"/>
    <lineage>
        <taxon>Bacteria</taxon>
        <taxon>Pseudomonadati</taxon>
        <taxon>Pseudomonadota</taxon>
        <taxon>Alphaproteobacteria</taxon>
        <taxon>Caulobacterales</taxon>
        <taxon>Caulobacteraceae</taxon>
        <taxon>Brevundimonas</taxon>
    </lineage>
</organism>
<evidence type="ECO:0000313" key="14">
    <source>
        <dbReference type="Proteomes" id="UP000529946"/>
    </source>
</evidence>
<keyword evidence="5 10" id="KW-0315">Glutamine amidotransferase</keyword>
<feature type="active site" evidence="10 11">
    <location>
        <position position="188"/>
    </location>
</feature>
<dbReference type="PANTHER" id="PTHR42701:SF1">
    <property type="entry name" value="IMIDAZOLE GLYCEROL PHOSPHATE SYNTHASE SUBUNIT HISH"/>
    <property type="match status" value="1"/>
</dbReference>
<keyword evidence="13" id="KW-0808">Transferase</keyword>
<keyword evidence="6 10" id="KW-0368">Histidine biosynthesis</keyword>
<dbReference type="InterPro" id="IPR029062">
    <property type="entry name" value="Class_I_gatase-like"/>
</dbReference>
<proteinExistence type="inferred from homology"/>
<feature type="active site" evidence="10 11">
    <location>
        <position position="186"/>
    </location>
</feature>
<dbReference type="AlphaFoldDB" id="A0A7W6JFA4"/>
<dbReference type="InterPro" id="IPR017926">
    <property type="entry name" value="GATASE"/>
</dbReference>
<keyword evidence="10" id="KW-0963">Cytoplasm</keyword>
<dbReference type="Gene3D" id="3.40.50.880">
    <property type="match status" value="1"/>
</dbReference>
<dbReference type="EMBL" id="JACIDM010000003">
    <property type="protein sequence ID" value="MBB4084115.1"/>
    <property type="molecule type" value="Genomic_DNA"/>
</dbReference>
<keyword evidence="3 10" id="KW-0028">Amino-acid biosynthesis</keyword>
<comment type="subunit">
    <text evidence="2 10">Heterodimer of HisH and HisF.</text>
</comment>
<protein>
    <recommendedName>
        <fullName evidence="10">Imidazole glycerol phosphate synthase subunit HisH</fullName>
        <ecNumber evidence="10">4.3.2.10</ecNumber>
    </recommendedName>
    <alternativeName>
        <fullName evidence="10">IGP synthase glutaminase subunit</fullName>
        <ecNumber evidence="10">3.5.1.2</ecNumber>
    </alternativeName>
    <alternativeName>
        <fullName evidence="10">IGP synthase subunit HisH</fullName>
    </alternativeName>
    <alternativeName>
        <fullName evidence="10">ImGP synthase subunit HisH</fullName>
        <shortName evidence="10">IGPS subunit HisH</shortName>
    </alternativeName>
</protein>
<evidence type="ECO:0000259" key="12">
    <source>
        <dbReference type="Pfam" id="PF00117"/>
    </source>
</evidence>
<dbReference type="GO" id="GO:0000105">
    <property type="term" value="P:L-histidine biosynthetic process"/>
    <property type="evidence" value="ECO:0007669"/>
    <property type="project" value="UniProtKB-UniRule"/>
</dbReference>
<dbReference type="EC" id="3.5.1.2" evidence="10"/>
<evidence type="ECO:0000256" key="9">
    <source>
        <dbReference type="ARBA" id="ARBA00049534"/>
    </source>
</evidence>
<feature type="domain" description="Glutamine amidotransferase" evidence="12">
    <location>
        <begin position="5"/>
        <end position="201"/>
    </location>
</feature>
<evidence type="ECO:0000256" key="11">
    <source>
        <dbReference type="PIRSR" id="PIRSR000495-1"/>
    </source>
</evidence>
<evidence type="ECO:0000256" key="5">
    <source>
        <dbReference type="ARBA" id="ARBA00022962"/>
    </source>
</evidence>
<sequence>MTIAIIDYGMGNVRSLMNAFEYIGEDATVTADFDELEEADRLVLPGVGAFGDAMIAIDDKGLRPVLNRLALEVKKPVLGVCLGMQLFAKKSFEHGEHEGLGWIDAEIRPMQVQRPAKVPHVGWNAVEFAPDEWLFKGLPSGESDYYFVHSFHMACKDAADVAGTCDHGGPFTAAVRRGNLVATQFHPEKSQDNGLQLLQNWLAHDF</sequence>
<dbReference type="NCBIfam" id="TIGR01855">
    <property type="entry name" value="IMP_synth_hisH"/>
    <property type="match status" value="1"/>
</dbReference>
<comment type="pathway">
    <text evidence="1 10">Amino-acid biosynthesis; L-histidine biosynthesis; L-histidine from 5-phospho-alpha-D-ribose 1-diphosphate: step 5/9.</text>
</comment>
<keyword evidence="13" id="KW-0328">Glycosyltransferase</keyword>
<comment type="catalytic activity">
    <reaction evidence="8 10">
        <text>5-[(5-phospho-1-deoxy-D-ribulos-1-ylimino)methylamino]-1-(5-phospho-beta-D-ribosyl)imidazole-4-carboxamide + L-glutamine = D-erythro-1-(imidazol-4-yl)glycerol 3-phosphate + 5-amino-1-(5-phospho-beta-D-ribosyl)imidazole-4-carboxamide + L-glutamate + H(+)</text>
        <dbReference type="Rhea" id="RHEA:24793"/>
        <dbReference type="ChEBI" id="CHEBI:15378"/>
        <dbReference type="ChEBI" id="CHEBI:29985"/>
        <dbReference type="ChEBI" id="CHEBI:58278"/>
        <dbReference type="ChEBI" id="CHEBI:58359"/>
        <dbReference type="ChEBI" id="CHEBI:58475"/>
        <dbReference type="ChEBI" id="CHEBI:58525"/>
        <dbReference type="EC" id="4.3.2.10"/>
    </reaction>
</comment>
<dbReference type="PANTHER" id="PTHR42701">
    <property type="entry name" value="IMIDAZOLE GLYCEROL PHOSPHATE SYNTHASE SUBUNIT HISH"/>
    <property type="match status" value="1"/>
</dbReference>
<keyword evidence="7 10" id="KW-0456">Lyase</keyword>
<keyword evidence="14" id="KW-1185">Reference proteome</keyword>
<comment type="function">
    <text evidence="10">IGPS catalyzes the conversion of PRFAR and glutamine to IGP, AICAR and glutamate. The HisH subunit catalyzes the hydrolysis of glutamine to glutamate and ammonia as part of the synthesis of IGP and AICAR. The resulting ammonia molecule is channeled to the active site of HisF.</text>
</comment>
<dbReference type="GO" id="GO:0004359">
    <property type="term" value="F:glutaminase activity"/>
    <property type="evidence" value="ECO:0007669"/>
    <property type="project" value="UniProtKB-EC"/>
</dbReference>
<comment type="subcellular location">
    <subcellularLocation>
        <location evidence="10">Cytoplasm</location>
    </subcellularLocation>
</comment>
<dbReference type="CDD" id="cd01748">
    <property type="entry name" value="GATase1_IGP_Synthase"/>
    <property type="match status" value="1"/>
</dbReference>
<reference evidence="13 14" key="1">
    <citation type="submission" date="2020-08" db="EMBL/GenBank/DDBJ databases">
        <title>Genomic Encyclopedia of Type Strains, Phase IV (KMG-IV): sequencing the most valuable type-strain genomes for metagenomic binning, comparative biology and taxonomic classification.</title>
        <authorList>
            <person name="Goeker M."/>
        </authorList>
    </citation>
    <scope>NUCLEOTIDE SEQUENCE [LARGE SCALE GENOMIC DNA]</scope>
    <source>
        <strain evidence="13 14">DSM 23960</strain>
    </source>
</reference>
<keyword evidence="4 10" id="KW-0378">Hydrolase</keyword>
<dbReference type="PIRSF" id="PIRSF000495">
    <property type="entry name" value="Amidotransf_hisH"/>
    <property type="match status" value="1"/>
</dbReference>
<dbReference type="SUPFAM" id="SSF52317">
    <property type="entry name" value="Class I glutamine amidotransferase-like"/>
    <property type="match status" value="1"/>
</dbReference>
<dbReference type="InterPro" id="IPR010139">
    <property type="entry name" value="Imidazole-glycPsynth_HisH"/>
</dbReference>
<evidence type="ECO:0000313" key="13">
    <source>
        <dbReference type="EMBL" id="MBB4084115.1"/>
    </source>
</evidence>
<evidence type="ECO:0000256" key="7">
    <source>
        <dbReference type="ARBA" id="ARBA00023239"/>
    </source>
</evidence>
<evidence type="ECO:0000256" key="6">
    <source>
        <dbReference type="ARBA" id="ARBA00023102"/>
    </source>
</evidence>
<name>A0A7W6JFA4_9CAUL</name>